<sequence length="678" mass="75998">MSIKQANIEFNENGAPVATEFADIYFSDAGAFEETQHVFLSNNSIPLRWETWPQKYFTIAETGFGTGLNFLITLKCFSDFIEQQPDTNFNLHFISIEKFPISLADLKQALAVYPELQEFSNELLNQYPEPIAGCHRLHFLQNRVTLDLWLGDVHQVLPQINDRPDGIVDAWYLDGFAPSKNPDMWTQSLFEHMARLATECCTFATFTAAGFVRRGLIQAGFDVQKRPGHGRKREMLAGQINKKQDTPTGLPYFVRNSYQAANQPSTNQYYTSQHKTNKPSIAIIGGGIAGANCAYALAKKGLQATIYCKESQLAQGASGNPQGGFYPQLNAEASVASQIQVSAFTYAARLYKQLLADGFNYSHDWCGTLLMAFNDKVTTRYQKMVSNQTWPESLIHWVDNQQASDKANMHIPYSGLFVPSAGWINPPELTQALIKAAQTQVITNHQLMSLDRDANQWCLTWQNQTLTQADIVIFTTGSDSVDMPYLEELPFRLVRGQVEAIPTNNELDKLSTVLCHKGYFTPNWQGHHALGSTYVKEDRSCEYRQSEQSLNLGMHQRSLDKCDWIHNIQAEGKGRAAIRASTPDHLPMVGAVPNVEQQKQQYQDLYKALPSHCYPTAIDHPNLFMLTGLGSRGLSTAPLSAEILASQITGQALPLSDKLLDALNPNRFLIRALIRRQE</sequence>
<keyword evidence="14" id="KW-1185">Reference proteome</keyword>
<evidence type="ECO:0000256" key="9">
    <source>
        <dbReference type="ARBA" id="ARBA00023268"/>
    </source>
</evidence>
<keyword evidence="7 10" id="KW-0274">FAD</keyword>
<dbReference type="EC" id="2.1.1.61" evidence="10"/>
<proteinExistence type="inferred from homology"/>
<dbReference type="NCBIfam" id="NF002481">
    <property type="entry name" value="PRK01747.1-2"/>
    <property type="match status" value="1"/>
</dbReference>
<comment type="cofactor">
    <cofactor evidence="10">
        <name>FAD</name>
        <dbReference type="ChEBI" id="CHEBI:57692"/>
    </cofactor>
</comment>
<comment type="caution">
    <text evidence="13">The sequence shown here is derived from an EMBL/GenBank/DDBJ whole genome shotgun (WGS) entry which is preliminary data.</text>
</comment>
<evidence type="ECO:0000313" key="13">
    <source>
        <dbReference type="EMBL" id="MCF2947992.1"/>
    </source>
</evidence>
<evidence type="ECO:0000256" key="7">
    <source>
        <dbReference type="ARBA" id="ARBA00022827"/>
    </source>
</evidence>
<keyword evidence="9 10" id="KW-0511">Multifunctional enzyme</keyword>
<dbReference type="Gene3D" id="3.30.9.10">
    <property type="entry name" value="D-Amino Acid Oxidase, subunit A, domain 2"/>
    <property type="match status" value="1"/>
</dbReference>
<evidence type="ECO:0000313" key="14">
    <source>
        <dbReference type="Proteomes" id="UP001521137"/>
    </source>
</evidence>
<dbReference type="NCBIfam" id="TIGR03197">
    <property type="entry name" value="MnmC_Cterm"/>
    <property type="match status" value="1"/>
</dbReference>
<keyword evidence="4 10" id="KW-0808">Transferase</keyword>
<dbReference type="InterPro" id="IPR017610">
    <property type="entry name" value="tRNA_S-uridine_synth_MnmC_C"/>
</dbReference>
<evidence type="ECO:0000256" key="8">
    <source>
        <dbReference type="ARBA" id="ARBA00023002"/>
    </source>
</evidence>
<evidence type="ECO:0000256" key="2">
    <source>
        <dbReference type="ARBA" id="ARBA00022603"/>
    </source>
</evidence>
<keyword evidence="1 10" id="KW-0963">Cytoplasm</keyword>
<dbReference type="NCBIfam" id="NF033855">
    <property type="entry name" value="tRNA_MNMC2"/>
    <property type="match status" value="1"/>
</dbReference>
<dbReference type="Gene3D" id="3.50.50.60">
    <property type="entry name" value="FAD/NAD(P)-binding domain"/>
    <property type="match status" value="1"/>
</dbReference>
<evidence type="ECO:0000256" key="6">
    <source>
        <dbReference type="ARBA" id="ARBA00022694"/>
    </source>
</evidence>
<name>A0ABS9D7K1_9ALTE</name>
<evidence type="ECO:0000256" key="1">
    <source>
        <dbReference type="ARBA" id="ARBA00022490"/>
    </source>
</evidence>
<evidence type="ECO:0000259" key="12">
    <source>
        <dbReference type="Pfam" id="PF05430"/>
    </source>
</evidence>
<evidence type="ECO:0000256" key="10">
    <source>
        <dbReference type="HAMAP-Rule" id="MF_01102"/>
    </source>
</evidence>
<dbReference type="PANTHER" id="PTHR13847:SF283">
    <property type="entry name" value="TRNA 5-METHYLAMINOMETHYL-2-THIOURIDINE BIOSYNTHESIS BIFUNCTIONAL PROTEIN MNMC"/>
    <property type="match status" value="1"/>
</dbReference>
<keyword evidence="6 10" id="KW-0819">tRNA processing</keyword>
<dbReference type="HAMAP" id="MF_01102">
    <property type="entry name" value="MnmC"/>
    <property type="match status" value="1"/>
</dbReference>
<dbReference type="Pfam" id="PF01266">
    <property type="entry name" value="DAO"/>
    <property type="match status" value="1"/>
</dbReference>
<dbReference type="RefSeq" id="WP_235311538.1">
    <property type="nucleotide sequence ID" value="NZ_JAKGAS010000003.1"/>
</dbReference>
<dbReference type="InterPro" id="IPR036188">
    <property type="entry name" value="FAD/NAD-bd_sf"/>
</dbReference>
<keyword evidence="8 10" id="KW-0560">Oxidoreductase</keyword>
<dbReference type="SUPFAM" id="SSF51905">
    <property type="entry name" value="FAD/NAD(P)-binding domain"/>
    <property type="match status" value="1"/>
</dbReference>
<dbReference type="InterPro" id="IPR023032">
    <property type="entry name" value="tRNA_MAMT_biosynth_bifunc_MnmC"/>
</dbReference>
<comment type="subcellular location">
    <subcellularLocation>
        <location evidence="10">Cytoplasm</location>
    </subcellularLocation>
</comment>
<dbReference type="InterPro" id="IPR006076">
    <property type="entry name" value="FAD-dep_OxRdtase"/>
</dbReference>
<comment type="similarity">
    <text evidence="10">In the C-terminal section; belongs to the DAO family.</text>
</comment>
<evidence type="ECO:0000256" key="3">
    <source>
        <dbReference type="ARBA" id="ARBA00022630"/>
    </source>
</evidence>
<dbReference type="InterPro" id="IPR029063">
    <property type="entry name" value="SAM-dependent_MTases_sf"/>
</dbReference>
<feature type="domain" description="FAD dependent oxidoreductase" evidence="11">
    <location>
        <begin position="281"/>
        <end position="646"/>
    </location>
</feature>
<feature type="domain" description="MnmC-like methyltransferase" evidence="12">
    <location>
        <begin position="114"/>
        <end position="239"/>
    </location>
</feature>
<comment type="catalytic activity">
    <reaction evidence="10">
        <text>5-aminomethyl-2-thiouridine(34) in tRNA + S-adenosyl-L-methionine = 5-methylaminomethyl-2-thiouridine(34) in tRNA + S-adenosyl-L-homocysteine + H(+)</text>
        <dbReference type="Rhea" id="RHEA:19569"/>
        <dbReference type="Rhea" id="RHEA-COMP:10195"/>
        <dbReference type="Rhea" id="RHEA-COMP:10197"/>
        <dbReference type="ChEBI" id="CHEBI:15378"/>
        <dbReference type="ChEBI" id="CHEBI:57856"/>
        <dbReference type="ChEBI" id="CHEBI:59789"/>
        <dbReference type="ChEBI" id="CHEBI:74454"/>
        <dbReference type="ChEBI" id="CHEBI:74455"/>
        <dbReference type="EC" id="2.1.1.61"/>
    </reaction>
</comment>
<evidence type="ECO:0000256" key="5">
    <source>
        <dbReference type="ARBA" id="ARBA00022691"/>
    </source>
</evidence>
<dbReference type="InterPro" id="IPR008471">
    <property type="entry name" value="MnmC-like_methylTransf"/>
</dbReference>
<evidence type="ECO:0000259" key="11">
    <source>
        <dbReference type="Pfam" id="PF01266"/>
    </source>
</evidence>
<dbReference type="EMBL" id="JAKGAS010000003">
    <property type="protein sequence ID" value="MCF2947992.1"/>
    <property type="molecule type" value="Genomic_DNA"/>
</dbReference>
<protein>
    <recommendedName>
        <fullName evidence="10">tRNA 5-methylaminomethyl-2-thiouridine biosynthesis bifunctional protein MnmC</fullName>
        <shortName evidence="10">tRNA mnm(5)s(2)U biosynthesis bifunctional protein</shortName>
    </recommendedName>
    <domain>
        <recommendedName>
            <fullName evidence="10">tRNA (mnm(5)s(2)U34)-methyltransferase</fullName>
            <ecNumber evidence="10">2.1.1.61</ecNumber>
        </recommendedName>
    </domain>
    <domain>
        <recommendedName>
            <fullName evidence="10">FAD-dependent cmnm(5)s(2)U34 oxidoreductase</fullName>
            <ecNumber evidence="10">1.5.-.-</ecNumber>
        </recommendedName>
    </domain>
</protein>
<keyword evidence="2 10" id="KW-0489">Methyltransferase</keyword>
<dbReference type="PANTHER" id="PTHR13847">
    <property type="entry name" value="SARCOSINE DEHYDROGENASE-RELATED"/>
    <property type="match status" value="1"/>
</dbReference>
<dbReference type="Gene3D" id="3.40.50.150">
    <property type="entry name" value="Vaccinia Virus protein VP39"/>
    <property type="match status" value="1"/>
</dbReference>
<feature type="region of interest" description="tRNA (mnm(5)s(2)U34)-methyltransferase" evidence="10">
    <location>
        <begin position="1"/>
        <end position="241"/>
    </location>
</feature>
<organism evidence="13 14">
    <name type="scientific">Paraglaciecola algarum</name>
    <dbReference type="NCBI Taxonomy" id="3050085"/>
    <lineage>
        <taxon>Bacteria</taxon>
        <taxon>Pseudomonadati</taxon>
        <taxon>Pseudomonadota</taxon>
        <taxon>Gammaproteobacteria</taxon>
        <taxon>Alteromonadales</taxon>
        <taxon>Alteromonadaceae</taxon>
        <taxon>Paraglaciecola</taxon>
    </lineage>
</organism>
<feature type="region of interest" description="FAD-dependent cmnm(5)s(2)U34 oxidoreductase" evidence="10">
    <location>
        <begin position="284"/>
        <end position="678"/>
    </location>
</feature>
<dbReference type="Proteomes" id="UP001521137">
    <property type="component" value="Unassembled WGS sequence"/>
</dbReference>
<accession>A0ABS9D7K1</accession>
<evidence type="ECO:0000256" key="4">
    <source>
        <dbReference type="ARBA" id="ARBA00022679"/>
    </source>
</evidence>
<gene>
    <name evidence="10 13" type="primary">mnmC</name>
    <name evidence="13" type="ORF">L0668_07730</name>
</gene>
<dbReference type="EC" id="1.5.-.-" evidence="10"/>
<reference evidence="13 14" key="1">
    <citation type="submission" date="2022-01" db="EMBL/GenBank/DDBJ databases">
        <title>Paraglaciecola sp. G1-23.</title>
        <authorList>
            <person name="Jin M.S."/>
            <person name="Han D.M."/>
            <person name="Kim H.M."/>
            <person name="Jeon C.O."/>
        </authorList>
    </citation>
    <scope>NUCLEOTIDE SEQUENCE [LARGE SCALE GENOMIC DNA]</scope>
    <source>
        <strain evidence="13 14">G1-23</strain>
    </source>
</reference>
<dbReference type="InterPro" id="IPR047785">
    <property type="entry name" value="tRNA_MNMC2"/>
</dbReference>
<dbReference type="Pfam" id="PF05430">
    <property type="entry name" value="Methyltransf_30"/>
    <property type="match status" value="1"/>
</dbReference>
<comment type="function">
    <text evidence="10">Catalyzes the last two steps in the biosynthesis of 5-methylaminomethyl-2-thiouridine (mnm(5)s(2)U) at the wobble position (U34) in tRNA. Catalyzes the FAD-dependent demodification of cmnm(5)s(2)U34 to nm(5)s(2)U34, followed by the transfer of a methyl group from S-adenosyl-L-methionine to nm(5)s(2)U34, to form mnm(5)s(2)U34.</text>
</comment>
<comment type="similarity">
    <text evidence="10">In the N-terminal section; belongs to the methyltransferase superfamily. tRNA (mnm(5)s(2)U34)-methyltransferase family.</text>
</comment>
<keyword evidence="3 10" id="KW-0285">Flavoprotein</keyword>
<keyword evidence="5 10" id="KW-0949">S-adenosyl-L-methionine</keyword>